<evidence type="ECO:0000259" key="6">
    <source>
        <dbReference type="PROSITE" id="PS50030"/>
    </source>
</evidence>
<name>A0AAN7WHI1_9SACH</name>
<dbReference type="Pfam" id="PF26026">
    <property type="entry name" value="RNA_hel_CTD"/>
    <property type="match status" value="1"/>
</dbReference>
<feature type="compositionally biased region" description="Polar residues" evidence="5">
    <location>
        <begin position="42"/>
        <end position="60"/>
    </location>
</feature>
<dbReference type="InterPro" id="IPR015940">
    <property type="entry name" value="UBA"/>
</dbReference>
<reference evidence="11" key="1">
    <citation type="submission" date="2023-07" db="EMBL/GenBank/DDBJ databases">
        <title>A draft genome of Kazachstania heterogenica Y-27499.</title>
        <authorList>
            <person name="Donic C."/>
            <person name="Kralova J.S."/>
            <person name="Fidel L."/>
            <person name="Ben-Dor S."/>
            <person name="Jung S."/>
        </authorList>
    </citation>
    <scope>NUCLEOTIDE SEQUENCE [LARGE SCALE GENOMIC DNA]</scope>
    <source>
        <strain evidence="11">Y27499</strain>
    </source>
</reference>
<dbReference type="InterPro" id="IPR006575">
    <property type="entry name" value="RWD_dom"/>
</dbReference>
<keyword evidence="2" id="KW-0378">Hydrolase</keyword>
<dbReference type="InterPro" id="IPR009060">
    <property type="entry name" value="UBA-like_sf"/>
</dbReference>
<dbReference type="SMART" id="SM00490">
    <property type="entry name" value="HELICc"/>
    <property type="match status" value="1"/>
</dbReference>
<comment type="caution">
    <text evidence="10">The sequence shown here is derived from an EMBL/GenBank/DDBJ whole genome shotgun (WGS) entry which is preliminary data.</text>
</comment>
<dbReference type="GO" id="GO:0016787">
    <property type="term" value="F:hydrolase activity"/>
    <property type="evidence" value="ECO:0007669"/>
    <property type="project" value="UniProtKB-KW"/>
</dbReference>
<dbReference type="Pfam" id="PF07717">
    <property type="entry name" value="OB_NTP_bind"/>
    <property type="match status" value="1"/>
</dbReference>
<evidence type="ECO:0000259" key="8">
    <source>
        <dbReference type="PROSITE" id="PS51192"/>
    </source>
</evidence>
<dbReference type="InterPro" id="IPR027417">
    <property type="entry name" value="P-loop_NTPase"/>
</dbReference>
<evidence type="ECO:0000259" key="7">
    <source>
        <dbReference type="PROSITE" id="PS50908"/>
    </source>
</evidence>
<dbReference type="CDD" id="cd23827">
    <property type="entry name" value="RWD_YLR419W-like"/>
    <property type="match status" value="1"/>
</dbReference>
<dbReference type="SUPFAM" id="SSF46934">
    <property type="entry name" value="UBA-like"/>
    <property type="match status" value="1"/>
</dbReference>
<feature type="domain" description="RWD" evidence="7">
    <location>
        <begin position="452"/>
        <end position="553"/>
    </location>
</feature>
<protein>
    <submittedName>
        <fullName evidence="10">Uncharacterized protein</fullName>
    </submittedName>
</protein>
<dbReference type="Gene3D" id="1.20.120.1080">
    <property type="match status" value="1"/>
</dbReference>
<dbReference type="CDD" id="cd17917">
    <property type="entry name" value="DEXHc_RHA-like"/>
    <property type="match status" value="1"/>
</dbReference>
<feature type="domain" description="UBA" evidence="6">
    <location>
        <begin position="385"/>
        <end position="426"/>
    </location>
</feature>
<dbReference type="PANTHER" id="PTHR18934">
    <property type="entry name" value="ATP-DEPENDENT RNA HELICASE"/>
    <property type="match status" value="1"/>
</dbReference>
<dbReference type="PANTHER" id="PTHR18934:SF267">
    <property type="entry name" value="ATP-DEPENDENT RNA HELICASE YLR419W-RELATED"/>
    <property type="match status" value="1"/>
</dbReference>
<dbReference type="CDD" id="cd18791">
    <property type="entry name" value="SF2_C_RHA"/>
    <property type="match status" value="1"/>
</dbReference>
<proteinExistence type="predicted"/>
<organism evidence="10 11">
    <name type="scientific">Arxiozyma heterogenica</name>
    <dbReference type="NCBI Taxonomy" id="278026"/>
    <lineage>
        <taxon>Eukaryota</taxon>
        <taxon>Fungi</taxon>
        <taxon>Dikarya</taxon>
        <taxon>Ascomycota</taxon>
        <taxon>Saccharomycotina</taxon>
        <taxon>Saccharomycetes</taxon>
        <taxon>Saccharomycetales</taxon>
        <taxon>Saccharomycetaceae</taxon>
        <taxon>Arxiozyma</taxon>
    </lineage>
</organism>
<keyword evidence="4" id="KW-0067">ATP-binding</keyword>
<dbReference type="SUPFAM" id="SSF52540">
    <property type="entry name" value="P-loop containing nucleoside triphosphate hydrolases"/>
    <property type="match status" value="1"/>
</dbReference>
<evidence type="ECO:0000259" key="9">
    <source>
        <dbReference type="PROSITE" id="PS51194"/>
    </source>
</evidence>
<accession>A0AAN7WHI1</accession>
<dbReference type="PROSITE" id="PS50030">
    <property type="entry name" value="UBA"/>
    <property type="match status" value="1"/>
</dbReference>
<dbReference type="PROSITE" id="PS50908">
    <property type="entry name" value="RWD"/>
    <property type="match status" value="1"/>
</dbReference>
<dbReference type="Proteomes" id="UP001306508">
    <property type="component" value="Unassembled WGS sequence"/>
</dbReference>
<dbReference type="Pfam" id="PF24385">
    <property type="entry name" value="DSRM_DHX29"/>
    <property type="match status" value="1"/>
</dbReference>
<sequence length="1472" mass="168167">MAKKGKKSSTPVSTKKEDLNAKKKGKKSKNSHDEESIDSKAIQRTKQQAQRAKVTSSSSWTGKLPHTLLHEFCQKRKWGKVEYDMKKIGDRGMLAIATLSYTDPKTKELLTIRMNDPTYDKVKREGVLTPQETTNEARHYAATVALCRLAYNTNLQMMLPPNHRQIWYTLDDYRKKLISEGNTYHANRIFNSEPFVMLLEDRKMEQQRAREREAKNNQQMKEQKTPIFISSTSLVKNANTDNYKDKTTKTVPKKDGKITKVSTNNKNLYEGINQGIIRFPKKVWEKATFVDLDESTRQLIELSLKGIIDWNSARKLDNTSGQVKESAFKEKLLSFNFRETHVNEAMNYKDPLSFLLFNLPEDDLPLFFHKRKEDSKNKIEISSLQLTTRMSVERLCECGASEDEVLYALDQCGKNENEAARILTESLIDNQQFCIPKPDKISEKESIECWNQELESLQSIYGDSIENVVSNSSYTIVLDPTLKLRVKVYRSNNYPNSLPGIIVSTFDKTLKLPNYIKKQILTKLLEYILEHNFVGDMCIFTIFEWLQENVKNIINNPGPLLSEEYLSNAPDKDKVHLVNNNKKLLTNRTSINTHLNQEQLKHAKNEYTLRIQLKEFKEMQLIRSQLPAWEMQDTIVKLVEQNDVVLITGETGSGKSTQVVQFLLDSLMNSLKNTNIICTQPRRISAIGLAERVADERCVKCGDEVGYIIRGVNKTKLGTRIKFMTTGVLVRILQSDKSLLNNCIVVIDEVHERSLDTDLVVTLLKNLLGKIPGLKIVLMSATVNVNLFKNYFPNLNSCHIKGRTFPIKDYYLDDIINELNFTIRKPPNNKIQGHYNAINDDDINDDSSSLDSLRVQPDPDSYYFRSGKINYDLLCQVTEHVDKKLQLDGNNGSIIIFLPGIAEIDKCCKMLRDINSVNDFVVLPLHSALSPEDQKKVFKRYPNKRKIVVSTNIAETSITIDDCVATIDTGRAKTMFYNPQDNTTRLIESFISKAEVKQRRGRAGRVREGLSYKLFSKKLYEEDMVEMPTPEIKRVALDSLYLSVKAMGIKNVTKFLASGLECPPLEALKKAETMLSTIGLLNSEDFSLTELGRFISLMPVMDSKHGKLLIYSILFGVTDIGVLITSLLSIGGLPFVNGIENKEKIRKILSQNKNKGDILASVDIIQKYLEINDKTKKRQFIKDNYLSFNKINEILSSQAQYYSILKDIGFLPFNYQPNVKFREFNRNQDKTELIEAILTGAYYPHVARLELPDTKYLSTSSGAIEKDPEAKLIKYWIRNEEYVDKLLNLNKNNDNQNDSTSNANMPLPCTRAFIHPSSILFHSNSMNIDEIKSLEDMASLNINEKYSNNNNNPLLKFPFILYNTSSFTNKLYLRDITPTSTLSLLLFGGPIQYDINDNNHSPGIIVDNWLPIRTWCKNAVLIKQLRIQLDKAIKTKLENPSYINDNINLDDSNLSSSDKVLKVVETIISSEV</sequence>
<evidence type="ECO:0000256" key="5">
    <source>
        <dbReference type="SAM" id="MobiDB-lite"/>
    </source>
</evidence>
<dbReference type="SMART" id="SM00487">
    <property type="entry name" value="DEXDc"/>
    <property type="match status" value="1"/>
</dbReference>
<dbReference type="Gene3D" id="1.10.8.10">
    <property type="entry name" value="DNA helicase RuvA subunit, C-terminal domain"/>
    <property type="match status" value="1"/>
</dbReference>
<keyword evidence="11" id="KW-1185">Reference proteome</keyword>
<dbReference type="InterPro" id="IPR016135">
    <property type="entry name" value="UBQ-conjugating_enzyme/RWD"/>
</dbReference>
<keyword evidence="3" id="KW-0347">Helicase</keyword>
<dbReference type="InterPro" id="IPR011545">
    <property type="entry name" value="DEAD/DEAH_box_helicase_dom"/>
</dbReference>
<evidence type="ECO:0000256" key="4">
    <source>
        <dbReference type="ARBA" id="ARBA00022840"/>
    </source>
</evidence>
<evidence type="ECO:0000256" key="3">
    <source>
        <dbReference type="ARBA" id="ARBA00022806"/>
    </source>
</evidence>
<dbReference type="SMART" id="SM00847">
    <property type="entry name" value="HA2"/>
    <property type="match status" value="1"/>
</dbReference>
<dbReference type="GO" id="GO:0005524">
    <property type="term" value="F:ATP binding"/>
    <property type="evidence" value="ECO:0007669"/>
    <property type="project" value="UniProtKB-KW"/>
</dbReference>
<dbReference type="InterPro" id="IPR007502">
    <property type="entry name" value="Helicase-assoc_dom"/>
</dbReference>
<evidence type="ECO:0000313" key="10">
    <source>
        <dbReference type="EMBL" id="KAK5780353.1"/>
    </source>
</evidence>
<feature type="region of interest" description="Disordered" evidence="5">
    <location>
        <begin position="1"/>
        <end position="60"/>
    </location>
</feature>
<dbReference type="InterPro" id="IPR001650">
    <property type="entry name" value="Helicase_C-like"/>
</dbReference>
<dbReference type="Pfam" id="PF05773">
    <property type="entry name" value="RWD"/>
    <property type="match status" value="1"/>
</dbReference>
<dbReference type="Gene3D" id="3.10.110.10">
    <property type="entry name" value="Ubiquitin Conjugating Enzyme"/>
    <property type="match status" value="1"/>
</dbReference>
<evidence type="ECO:0000256" key="1">
    <source>
        <dbReference type="ARBA" id="ARBA00022741"/>
    </source>
</evidence>
<dbReference type="SUPFAM" id="SSF54495">
    <property type="entry name" value="UBC-like"/>
    <property type="match status" value="1"/>
</dbReference>
<dbReference type="InterPro" id="IPR011709">
    <property type="entry name" value="DEAD-box_helicase_OB_fold"/>
</dbReference>
<dbReference type="Pfam" id="PF00271">
    <property type="entry name" value="Helicase_C"/>
    <property type="match status" value="1"/>
</dbReference>
<dbReference type="Pfam" id="PF00270">
    <property type="entry name" value="DEAD"/>
    <property type="match status" value="1"/>
</dbReference>
<gene>
    <name evidence="10" type="ORF">RI543_002109</name>
</gene>
<feature type="domain" description="Helicase ATP-binding" evidence="8">
    <location>
        <begin position="636"/>
        <end position="801"/>
    </location>
</feature>
<evidence type="ECO:0000256" key="2">
    <source>
        <dbReference type="ARBA" id="ARBA00022801"/>
    </source>
</evidence>
<dbReference type="SMART" id="SM00591">
    <property type="entry name" value="RWD"/>
    <property type="match status" value="1"/>
</dbReference>
<feature type="domain" description="Helicase C-terminal" evidence="9">
    <location>
        <begin position="873"/>
        <end position="1048"/>
    </location>
</feature>
<dbReference type="InterPro" id="IPR056328">
    <property type="entry name" value="DSRM_DHX29"/>
</dbReference>
<dbReference type="PROSITE" id="PS51194">
    <property type="entry name" value="HELICASE_CTER"/>
    <property type="match status" value="1"/>
</dbReference>
<dbReference type="PROSITE" id="PS51192">
    <property type="entry name" value="HELICASE_ATP_BIND_1"/>
    <property type="match status" value="1"/>
</dbReference>
<dbReference type="Gene3D" id="3.40.50.300">
    <property type="entry name" value="P-loop containing nucleotide triphosphate hydrolases"/>
    <property type="match status" value="2"/>
</dbReference>
<dbReference type="EMBL" id="JAWIZZ010000041">
    <property type="protein sequence ID" value="KAK5780353.1"/>
    <property type="molecule type" value="Genomic_DNA"/>
</dbReference>
<evidence type="ECO:0000313" key="11">
    <source>
        <dbReference type="Proteomes" id="UP001306508"/>
    </source>
</evidence>
<dbReference type="GO" id="GO:0003723">
    <property type="term" value="F:RNA binding"/>
    <property type="evidence" value="ECO:0007669"/>
    <property type="project" value="TreeGrafter"/>
</dbReference>
<dbReference type="GO" id="GO:0004386">
    <property type="term" value="F:helicase activity"/>
    <property type="evidence" value="ECO:0007669"/>
    <property type="project" value="UniProtKB-KW"/>
</dbReference>
<dbReference type="InterPro" id="IPR059023">
    <property type="entry name" value="RNA_hel_CTD"/>
</dbReference>
<keyword evidence="1" id="KW-0547">Nucleotide-binding</keyword>
<dbReference type="InterPro" id="IPR014001">
    <property type="entry name" value="Helicase_ATP-bd"/>
</dbReference>